<dbReference type="EMBL" id="QNVV01000006">
    <property type="protein sequence ID" value="REC48050.1"/>
    <property type="molecule type" value="Genomic_DNA"/>
</dbReference>
<name>A0A3D9B318_9FLAO</name>
<proteinExistence type="predicted"/>
<dbReference type="AlphaFoldDB" id="A0A3D9B318"/>
<sequence length="204" mass="22808">MKKYVFLLSVLVSFAGKSQISVQAYGGNKEAEILGIYSKDFNTQWNYFASGTLSYDYDTRKLAPELYQNLNYGIGRNLGISAGVHLSDKDVMPSVGLAYAKESDVFSISLFPAFTYSTDGKEFGLGLYTLLEYTPKINERLNFYSMLIVESDFSFKEHQSSSQIIRLGVENRKKMQFGIGSNIAQTGGGFETEINFGLFIGKKF</sequence>
<keyword evidence="2" id="KW-1185">Reference proteome</keyword>
<dbReference type="RefSeq" id="WP_115927996.1">
    <property type="nucleotide sequence ID" value="NZ_QNVV01000006.1"/>
</dbReference>
<dbReference type="OrthoDB" id="1241558at2"/>
<protein>
    <recommendedName>
        <fullName evidence="3">Outer membrane protein beta-barrel domain-containing protein</fullName>
    </recommendedName>
</protein>
<evidence type="ECO:0000313" key="1">
    <source>
        <dbReference type="EMBL" id="REC48050.1"/>
    </source>
</evidence>
<dbReference type="Proteomes" id="UP000256257">
    <property type="component" value="Unassembled WGS sequence"/>
</dbReference>
<accession>A0A3D9B318</accession>
<evidence type="ECO:0008006" key="3">
    <source>
        <dbReference type="Google" id="ProtNLM"/>
    </source>
</evidence>
<gene>
    <name evidence="1" type="ORF">DRF67_09170</name>
</gene>
<reference evidence="1 2" key="1">
    <citation type="submission" date="2018-06" db="EMBL/GenBank/DDBJ databases">
        <title>Novel Chryseobacterium species.</title>
        <authorList>
            <person name="Newman J."/>
            <person name="Hugo C."/>
            <person name="Oosthuizen L."/>
            <person name="Charimba G."/>
        </authorList>
    </citation>
    <scope>NUCLEOTIDE SEQUENCE [LARGE SCALE GENOMIC DNA]</scope>
    <source>
        <strain evidence="1 2">7_F195</strain>
    </source>
</reference>
<comment type="caution">
    <text evidence="1">The sequence shown here is derived from an EMBL/GenBank/DDBJ whole genome shotgun (WGS) entry which is preliminary data.</text>
</comment>
<organism evidence="1 2">
    <name type="scientific">Chryseobacterium pennipullorum</name>
    <dbReference type="NCBI Taxonomy" id="2258963"/>
    <lineage>
        <taxon>Bacteria</taxon>
        <taxon>Pseudomonadati</taxon>
        <taxon>Bacteroidota</taxon>
        <taxon>Flavobacteriia</taxon>
        <taxon>Flavobacteriales</taxon>
        <taxon>Weeksellaceae</taxon>
        <taxon>Chryseobacterium group</taxon>
        <taxon>Chryseobacterium</taxon>
    </lineage>
</organism>
<evidence type="ECO:0000313" key="2">
    <source>
        <dbReference type="Proteomes" id="UP000256257"/>
    </source>
</evidence>